<proteinExistence type="predicted"/>
<accession>A0A0A9FNH3</accession>
<name>A0A0A9FNH3_ARUDO</name>
<evidence type="ECO:0000256" key="1">
    <source>
        <dbReference type="SAM" id="MobiDB-lite"/>
    </source>
</evidence>
<feature type="compositionally biased region" description="Polar residues" evidence="1">
    <location>
        <begin position="18"/>
        <end position="32"/>
    </location>
</feature>
<sequence length="55" mass="6901">MFLTRMNTTYYKFQYFQSQPPEKTGSNNSHQNSCRRRKKRCWHHIVFRATERQKF</sequence>
<reference evidence="2" key="1">
    <citation type="submission" date="2014-09" db="EMBL/GenBank/DDBJ databases">
        <authorList>
            <person name="Magalhaes I.L.F."/>
            <person name="Oliveira U."/>
            <person name="Santos F.R."/>
            <person name="Vidigal T.H.D.A."/>
            <person name="Brescovit A.D."/>
            <person name="Santos A.J."/>
        </authorList>
    </citation>
    <scope>NUCLEOTIDE SEQUENCE</scope>
    <source>
        <tissue evidence="2">Shoot tissue taken approximately 20 cm above the soil surface</tissue>
    </source>
</reference>
<evidence type="ECO:0000313" key="2">
    <source>
        <dbReference type="EMBL" id="JAE13837.1"/>
    </source>
</evidence>
<dbReference type="AlphaFoldDB" id="A0A0A9FNH3"/>
<organism evidence="2">
    <name type="scientific">Arundo donax</name>
    <name type="common">Giant reed</name>
    <name type="synonym">Donax arundinaceus</name>
    <dbReference type="NCBI Taxonomy" id="35708"/>
    <lineage>
        <taxon>Eukaryota</taxon>
        <taxon>Viridiplantae</taxon>
        <taxon>Streptophyta</taxon>
        <taxon>Embryophyta</taxon>
        <taxon>Tracheophyta</taxon>
        <taxon>Spermatophyta</taxon>
        <taxon>Magnoliopsida</taxon>
        <taxon>Liliopsida</taxon>
        <taxon>Poales</taxon>
        <taxon>Poaceae</taxon>
        <taxon>PACMAD clade</taxon>
        <taxon>Arundinoideae</taxon>
        <taxon>Arundineae</taxon>
        <taxon>Arundo</taxon>
    </lineage>
</organism>
<dbReference type="EMBL" id="GBRH01184059">
    <property type="protein sequence ID" value="JAE13837.1"/>
    <property type="molecule type" value="Transcribed_RNA"/>
</dbReference>
<reference evidence="2" key="2">
    <citation type="journal article" date="2015" name="Data Brief">
        <title>Shoot transcriptome of the giant reed, Arundo donax.</title>
        <authorList>
            <person name="Barrero R.A."/>
            <person name="Guerrero F.D."/>
            <person name="Moolhuijzen P."/>
            <person name="Goolsby J.A."/>
            <person name="Tidwell J."/>
            <person name="Bellgard S.E."/>
            <person name="Bellgard M.I."/>
        </authorList>
    </citation>
    <scope>NUCLEOTIDE SEQUENCE</scope>
    <source>
        <tissue evidence="2">Shoot tissue taken approximately 20 cm above the soil surface</tissue>
    </source>
</reference>
<protein>
    <submittedName>
        <fullName evidence="2">Uncharacterized protein</fullName>
    </submittedName>
</protein>
<feature type="region of interest" description="Disordered" evidence="1">
    <location>
        <begin position="18"/>
        <end position="38"/>
    </location>
</feature>